<sequence length="192" mass="20891">MSLLYVTGLPAETLVDRYVTVGTYSLLRSSTIEPECIGQHSILMEGSLVETNSILGAGSVLPPRRQIPTGDLWAGNPARCHGRKVWEPGASARCIASMLEELASLKVMTKPMQQRYAMQWQKPNEGWIKINTDAAFDTGTCTGNAGVVIRNHDSLVQAAAARWFDDIPDVLTAEVMAAKEGLELAVECGLFR</sequence>
<keyword evidence="3" id="KW-1185">Reference proteome</keyword>
<dbReference type="InterPro" id="IPR050484">
    <property type="entry name" value="Transf_Hexapept/Carb_Anhydrase"/>
</dbReference>
<dbReference type="Gene3D" id="2.160.10.10">
    <property type="entry name" value="Hexapeptide repeat proteins"/>
    <property type="match status" value="1"/>
</dbReference>
<name>A0A835EFC2_9POAL</name>
<dbReference type="GO" id="GO:0004523">
    <property type="term" value="F:RNA-DNA hybrid ribonuclease activity"/>
    <property type="evidence" value="ECO:0007669"/>
    <property type="project" value="InterPro"/>
</dbReference>
<dbReference type="Proteomes" id="UP000636709">
    <property type="component" value="Unassembled WGS sequence"/>
</dbReference>
<evidence type="ECO:0000313" key="2">
    <source>
        <dbReference type="EMBL" id="KAF8689533.1"/>
    </source>
</evidence>
<evidence type="ECO:0000259" key="1">
    <source>
        <dbReference type="Pfam" id="PF13456"/>
    </source>
</evidence>
<reference evidence="2" key="1">
    <citation type="submission" date="2020-07" db="EMBL/GenBank/DDBJ databases">
        <title>Genome sequence and genetic diversity analysis of an under-domesticated orphan crop, white fonio (Digitaria exilis).</title>
        <authorList>
            <person name="Bennetzen J.L."/>
            <person name="Chen S."/>
            <person name="Ma X."/>
            <person name="Wang X."/>
            <person name="Yssel A.E.J."/>
            <person name="Chaluvadi S.R."/>
            <person name="Johnson M."/>
            <person name="Gangashetty P."/>
            <person name="Hamidou F."/>
            <person name="Sanogo M.D."/>
            <person name="Zwaenepoel A."/>
            <person name="Wallace J."/>
            <person name="Van De Peer Y."/>
            <person name="Van Deynze A."/>
        </authorList>
    </citation>
    <scope>NUCLEOTIDE SEQUENCE</scope>
    <source>
        <tissue evidence="2">Leaves</tissue>
    </source>
</reference>
<organism evidence="2 3">
    <name type="scientific">Digitaria exilis</name>
    <dbReference type="NCBI Taxonomy" id="1010633"/>
    <lineage>
        <taxon>Eukaryota</taxon>
        <taxon>Viridiplantae</taxon>
        <taxon>Streptophyta</taxon>
        <taxon>Embryophyta</taxon>
        <taxon>Tracheophyta</taxon>
        <taxon>Spermatophyta</taxon>
        <taxon>Magnoliopsida</taxon>
        <taxon>Liliopsida</taxon>
        <taxon>Poales</taxon>
        <taxon>Poaceae</taxon>
        <taxon>PACMAD clade</taxon>
        <taxon>Panicoideae</taxon>
        <taxon>Panicodae</taxon>
        <taxon>Paniceae</taxon>
        <taxon>Anthephorinae</taxon>
        <taxon>Digitaria</taxon>
    </lineage>
</organism>
<comment type="caution">
    <text evidence="2">The sequence shown here is derived from an EMBL/GenBank/DDBJ whole genome shotgun (WGS) entry which is preliminary data.</text>
</comment>
<dbReference type="PANTHER" id="PTHR13061:SF29">
    <property type="entry name" value="GAMMA CARBONIC ANHYDRASE-LIKE 1, MITOCHONDRIAL-RELATED"/>
    <property type="match status" value="1"/>
</dbReference>
<dbReference type="GO" id="GO:0003676">
    <property type="term" value="F:nucleic acid binding"/>
    <property type="evidence" value="ECO:0007669"/>
    <property type="project" value="InterPro"/>
</dbReference>
<dbReference type="InterPro" id="IPR011004">
    <property type="entry name" value="Trimer_LpxA-like_sf"/>
</dbReference>
<gene>
    <name evidence="2" type="ORF">HU200_041864</name>
</gene>
<dbReference type="InterPro" id="IPR002156">
    <property type="entry name" value="RNaseH_domain"/>
</dbReference>
<accession>A0A835EFC2</accession>
<dbReference type="InterPro" id="IPR012337">
    <property type="entry name" value="RNaseH-like_sf"/>
</dbReference>
<feature type="domain" description="RNase H type-1" evidence="1">
    <location>
        <begin position="131"/>
        <end position="190"/>
    </location>
</feature>
<protein>
    <recommendedName>
        <fullName evidence="1">RNase H type-1 domain-containing protein</fullName>
    </recommendedName>
</protein>
<dbReference type="OrthoDB" id="25818at2759"/>
<proteinExistence type="predicted"/>
<dbReference type="EMBL" id="JACEFO010002015">
    <property type="protein sequence ID" value="KAF8689533.1"/>
    <property type="molecule type" value="Genomic_DNA"/>
</dbReference>
<evidence type="ECO:0000313" key="3">
    <source>
        <dbReference type="Proteomes" id="UP000636709"/>
    </source>
</evidence>
<dbReference type="Pfam" id="PF13456">
    <property type="entry name" value="RVT_3"/>
    <property type="match status" value="1"/>
</dbReference>
<dbReference type="SUPFAM" id="SSF51161">
    <property type="entry name" value="Trimeric LpxA-like enzymes"/>
    <property type="match status" value="1"/>
</dbReference>
<dbReference type="AlphaFoldDB" id="A0A835EFC2"/>
<dbReference type="PANTHER" id="PTHR13061">
    <property type="entry name" value="DYNACTIN SUBUNIT P25"/>
    <property type="match status" value="1"/>
</dbReference>
<dbReference type="SUPFAM" id="SSF53098">
    <property type="entry name" value="Ribonuclease H-like"/>
    <property type="match status" value="1"/>
</dbReference>